<name>A0A315EEU6_9BURK</name>
<gene>
    <name evidence="3" type="ORF">B9Z44_14430</name>
</gene>
<keyword evidence="2" id="KW-0732">Signal</keyword>
<accession>A0A315EEU6</accession>
<feature type="chain" id="PRO_5016345585" evidence="2">
    <location>
        <begin position="20"/>
        <end position="323"/>
    </location>
</feature>
<feature type="region of interest" description="Disordered" evidence="1">
    <location>
        <begin position="42"/>
        <end position="72"/>
    </location>
</feature>
<evidence type="ECO:0000313" key="3">
    <source>
        <dbReference type="EMBL" id="PUE56440.1"/>
    </source>
</evidence>
<protein>
    <submittedName>
        <fullName evidence="3">Conjugal transfer protein</fullName>
    </submittedName>
</protein>
<sequence>MKNAITLLVSLSFAAGSYAQSDKTVRIDDAYGDAFTNYTPYIAPQKKAQPKPKQVTPPALTQEGKQEPKGEQKVDVEWLIKNYPMLEKRAIDNPSEENISAHLYAKRIIMDKAQRFEEMHMKVVNEDPLLNENNRVPYASAGAQSIRNADYLAQQKAVRELGEVGGLVAFVDGGCRFCAMQVPVLAMLKTNYGMETLVVSIDGRRPKGYAGPIVVDNGLYKKLDLKLTPSIVYVPKPKGYEGDADPNKYLVVSQGFYAADELTKLIAFAGHNMKLLSAETTRDLDVWTRGVASTQDLQSLTLDPEKPETFKKKLQPILLKQYQ</sequence>
<reference evidence="3 4" key="1">
    <citation type="submission" date="2017-04" db="EMBL/GenBank/DDBJ databases">
        <title>Unexpected and diverse lifestyles within the genus Limnohabitans.</title>
        <authorList>
            <person name="Kasalicky V."/>
            <person name="Mehrshad M."/>
            <person name="Andrei S.-A."/>
            <person name="Salcher M."/>
            <person name="Kratochvilova H."/>
            <person name="Simek K."/>
            <person name="Ghai R."/>
        </authorList>
    </citation>
    <scope>NUCLEOTIDE SEQUENCE [LARGE SCALE GENOMIC DNA]</scope>
    <source>
        <strain evidence="3 4">MWH-C5</strain>
    </source>
</reference>
<dbReference type="Proteomes" id="UP000251341">
    <property type="component" value="Unassembled WGS sequence"/>
</dbReference>
<feature type="signal peptide" evidence="2">
    <location>
        <begin position="1"/>
        <end position="19"/>
    </location>
</feature>
<dbReference type="Pfam" id="PF13728">
    <property type="entry name" value="TraF"/>
    <property type="match status" value="1"/>
</dbReference>
<proteinExistence type="predicted"/>
<keyword evidence="4" id="KW-1185">Reference proteome</keyword>
<dbReference type="InterPro" id="IPR039555">
    <property type="entry name" value="TraF/TrbB"/>
</dbReference>
<organism evidence="3 4">
    <name type="scientific">Limnohabitans curvus</name>
    <dbReference type="NCBI Taxonomy" id="323423"/>
    <lineage>
        <taxon>Bacteria</taxon>
        <taxon>Pseudomonadati</taxon>
        <taxon>Pseudomonadota</taxon>
        <taxon>Betaproteobacteria</taxon>
        <taxon>Burkholderiales</taxon>
        <taxon>Comamonadaceae</taxon>
        <taxon>Limnohabitans</taxon>
    </lineage>
</organism>
<comment type="caution">
    <text evidence="3">The sequence shown here is derived from an EMBL/GenBank/DDBJ whole genome shotgun (WGS) entry which is preliminary data.</text>
</comment>
<evidence type="ECO:0000256" key="1">
    <source>
        <dbReference type="SAM" id="MobiDB-lite"/>
    </source>
</evidence>
<dbReference type="AlphaFoldDB" id="A0A315EEU6"/>
<evidence type="ECO:0000313" key="4">
    <source>
        <dbReference type="Proteomes" id="UP000251341"/>
    </source>
</evidence>
<dbReference type="RefSeq" id="WP_108402968.1">
    <property type="nucleotide sequence ID" value="NZ_NESP01000002.1"/>
</dbReference>
<evidence type="ECO:0000256" key="2">
    <source>
        <dbReference type="SAM" id="SignalP"/>
    </source>
</evidence>
<feature type="compositionally biased region" description="Low complexity" evidence="1">
    <location>
        <begin position="43"/>
        <end position="59"/>
    </location>
</feature>
<dbReference type="EMBL" id="NESP01000002">
    <property type="protein sequence ID" value="PUE56440.1"/>
    <property type="molecule type" value="Genomic_DNA"/>
</dbReference>